<evidence type="ECO:0000256" key="1">
    <source>
        <dbReference type="ARBA" id="ARBA00001933"/>
    </source>
</evidence>
<dbReference type="PRINTS" id="PR01179">
    <property type="entry name" value="ODADCRBXLASE"/>
</dbReference>
<dbReference type="InterPro" id="IPR022644">
    <property type="entry name" value="De-COase2_N"/>
</dbReference>
<dbReference type="InterPro" id="IPR029066">
    <property type="entry name" value="PLP-binding_barrel"/>
</dbReference>
<evidence type="ECO:0000256" key="3">
    <source>
        <dbReference type="RuleBase" id="RU003737"/>
    </source>
</evidence>
<dbReference type="InterPro" id="IPR000183">
    <property type="entry name" value="Orn/DAP/Arg_de-COase"/>
</dbReference>
<dbReference type="PANTHER" id="PTHR43727">
    <property type="entry name" value="DIAMINOPIMELATE DECARBOXYLASE"/>
    <property type="match status" value="1"/>
</dbReference>
<name>A0ABS2P6F5_9BACL</name>
<evidence type="ECO:0000313" key="7">
    <source>
        <dbReference type="Proteomes" id="UP000741863"/>
    </source>
</evidence>
<dbReference type="InterPro" id="IPR022643">
    <property type="entry name" value="De-COase2_C"/>
</dbReference>
<feature type="domain" description="Orn/DAP/Arg decarboxylase 2 C-terminal" evidence="4">
    <location>
        <begin position="23"/>
        <end position="373"/>
    </location>
</feature>
<keyword evidence="2" id="KW-0663">Pyridoxal phosphate</keyword>
<sequence length="408" mass="46508">MNREIQQLVTQYREACHQPLCAYVYDLDRLAQEARNMVKLLPKDTNLFYAIKANPDERILGALLPYVSGFEVASIGELKKVRKVSADVPVLFGGPSKKEYELRGALRAGVTYIHIESTLELQRLLLIANELQTSAQVLLRINLNYDDLPTTNVTMAGEPSPFGMEETEIERALKLVAHQNLVQIYGFHFHSISNNLREDLHVAMIDHYVDKVEEWQSTYGLDVKVLNCGGGFGVSYDENPSFDWEKFIAALKSSGVLDRVKGKQLLFEPGRRIVANCGYYVTEVNDLKQSQQEHFAILRGGTHHQRLPASWGHNHPFKIIPIEEWPYPFSRPTVTEERVNIVGELCSPKDRLHSQAEVSQLRVGDLVVFLQSGAYSWTISHHQFLGHDQPAFLYYRDKQFQSISRSDH</sequence>
<keyword evidence="6" id="KW-0456">Lyase</keyword>
<dbReference type="Pfam" id="PF02784">
    <property type="entry name" value="Orn_Arg_deC_N"/>
    <property type="match status" value="1"/>
</dbReference>
<evidence type="ECO:0000259" key="5">
    <source>
        <dbReference type="Pfam" id="PF02784"/>
    </source>
</evidence>
<comment type="cofactor">
    <cofactor evidence="1">
        <name>pyridoxal 5'-phosphate</name>
        <dbReference type="ChEBI" id="CHEBI:597326"/>
    </cofactor>
</comment>
<gene>
    <name evidence="6" type="ORF">JOD17_000085</name>
</gene>
<feature type="domain" description="Orn/DAP/Arg decarboxylase 2 N-terminal" evidence="5">
    <location>
        <begin position="28"/>
        <end position="275"/>
    </location>
</feature>
<proteinExistence type="inferred from homology"/>
<accession>A0ABS2P6F5</accession>
<comment type="similarity">
    <text evidence="3">Belongs to the Orn/Lys/Arg decarboxylase class-II family.</text>
</comment>
<dbReference type="CDD" id="cd06843">
    <property type="entry name" value="PLPDE_III_PvsE_like"/>
    <property type="match status" value="1"/>
</dbReference>
<evidence type="ECO:0000259" key="4">
    <source>
        <dbReference type="Pfam" id="PF00278"/>
    </source>
</evidence>
<dbReference type="EMBL" id="JAFBEC010000001">
    <property type="protein sequence ID" value="MBM7630994.1"/>
    <property type="molecule type" value="Genomic_DNA"/>
</dbReference>
<comment type="caution">
    <text evidence="6">The sequence shown here is derived from an EMBL/GenBank/DDBJ whole genome shotgun (WGS) entry which is preliminary data.</text>
</comment>
<dbReference type="SUPFAM" id="SSF51419">
    <property type="entry name" value="PLP-binding barrel"/>
    <property type="match status" value="1"/>
</dbReference>
<dbReference type="PANTHER" id="PTHR43727:SF2">
    <property type="entry name" value="GROUP IV DECARBOXYLASE"/>
    <property type="match status" value="1"/>
</dbReference>
<dbReference type="EC" id="4.1.1.20" evidence="6"/>
<dbReference type="RefSeq" id="WP_204695150.1">
    <property type="nucleotide sequence ID" value="NZ_JAFBEC010000001.1"/>
</dbReference>
<reference evidence="6 7" key="1">
    <citation type="submission" date="2021-01" db="EMBL/GenBank/DDBJ databases">
        <title>Genomic Encyclopedia of Type Strains, Phase IV (KMG-IV): sequencing the most valuable type-strain genomes for metagenomic binning, comparative biology and taxonomic classification.</title>
        <authorList>
            <person name="Goeker M."/>
        </authorList>
    </citation>
    <scope>NUCLEOTIDE SEQUENCE [LARGE SCALE GENOMIC DNA]</scope>
    <source>
        <strain evidence="6 7">DSM 25540</strain>
    </source>
</reference>
<dbReference type="SUPFAM" id="SSF50621">
    <property type="entry name" value="Alanine racemase C-terminal domain-like"/>
    <property type="match status" value="1"/>
</dbReference>
<dbReference type="InterPro" id="IPR009006">
    <property type="entry name" value="Ala_racemase/Decarboxylase_C"/>
</dbReference>
<keyword evidence="7" id="KW-1185">Reference proteome</keyword>
<dbReference type="Pfam" id="PF00278">
    <property type="entry name" value="Orn_DAP_Arg_deC"/>
    <property type="match status" value="1"/>
</dbReference>
<protein>
    <submittedName>
        <fullName evidence="6">Diaminopimelate decarboxylase</fullName>
        <ecNumber evidence="6">4.1.1.20</ecNumber>
    </submittedName>
</protein>
<dbReference type="Gene3D" id="3.20.20.10">
    <property type="entry name" value="Alanine racemase"/>
    <property type="match status" value="1"/>
</dbReference>
<organism evidence="6 7">
    <name type="scientific">Geomicrobium sediminis</name>
    <dbReference type="NCBI Taxonomy" id="1347788"/>
    <lineage>
        <taxon>Bacteria</taxon>
        <taxon>Bacillati</taxon>
        <taxon>Bacillota</taxon>
        <taxon>Bacilli</taxon>
        <taxon>Bacillales</taxon>
        <taxon>Geomicrobium</taxon>
    </lineage>
</organism>
<dbReference type="Proteomes" id="UP000741863">
    <property type="component" value="Unassembled WGS sequence"/>
</dbReference>
<evidence type="ECO:0000313" key="6">
    <source>
        <dbReference type="EMBL" id="MBM7630994.1"/>
    </source>
</evidence>
<dbReference type="GO" id="GO:0008836">
    <property type="term" value="F:diaminopimelate decarboxylase activity"/>
    <property type="evidence" value="ECO:0007669"/>
    <property type="project" value="UniProtKB-EC"/>
</dbReference>
<dbReference type="Gene3D" id="2.40.37.10">
    <property type="entry name" value="Lyase, Ornithine Decarboxylase, Chain A, domain 1"/>
    <property type="match status" value="1"/>
</dbReference>
<evidence type="ECO:0000256" key="2">
    <source>
        <dbReference type="ARBA" id="ARBA00022898"/>
    </source>
</evidence>